<dbReference type="InterPro" id="IPR036736">
    <property type="entry name" value="ACP-like_sf"/>
</dbReference>
<feature type="domain" description="Carrier" evidence="9">
    <location>
        <begin position="2077"/>
        <end position="2153"/>
    </location>
</feature>
<dbReference type="Pfam" id="PF00668">
    <property type="entry name" value="Condensation"/>
    <property type="match status" value="2"/>
</dbReference>
<feature type="domain" description="Ketosynthase family 3 (KS3)" evidence="10">
    <location>
        <begin position="4"/>
        <end position="432"/>
    </location>
</feature>
<dbReference type="InterPro" id="IPR020806">
    <property type="entry name" value="PKS_PP-bd"/>
</dbReference>
<dbReference type="CDD" id="cd00833">
    <property type="entry name" value="PKS"/>
    <property type="match status" value="1"/>
</dbReference>
<dbReference type="InterPro" id="IPR016035">
    <property type="entry name" value="Acyl_Trfase/lysoPLipase"/>
</dbReference>
<dbReference type="PANTHER" id="PTHR43775">
    <property type="entry name" value="FATTY ACID SYNTHASE"/>
    <property type="match status" value="1"/>
</dbReference>
<dbReference type="SUPFAM" id="SSF52777">
    <property type="entry name" value="CoA-dependent acyltransferases"/>
    <property type="match status" value="4"/>
</dbReference>
<dbReference type="RefSeq" id="WP_281873326.1">
    <property type="nucleotide sequence ID" value="NZ_AP026978.1"/>
</dbReference>
<evidence type="ECO:0000256" key="2">
    <source>
        <dbReference type="ARBA" id="ARBA00004924"/>
    </source>
</evidence>
<feature type="compositionally biased region" description="Low complexity" evidence="8">
    <location>
        <begin position="868"/>
        <end position="879"/>
    </location>
</feature>
<dbReference type="Pfam" id="PF00975">
    <property type="entry name" value="Thioesterase"/>
    <property type="match status" value="1"/>
</dbReference>
<dbReference type="Gene3D" id="3.40.47.10">
    <property type="match status" value="1"/>
</dbReference>
<dbReference type="Pfam" id="PF00109">
    <property type="entry name" value="ketoacyl-synt"/>
    <property type="match status" value="1"/>
</dbReference>
<dbReference type="PROSITE" id="PS00012">
    <property type="entry name" value="PHOSPHOPANTETHEINE"/>
    <property type="match status" value="2"/>
</dbReference>
<dbReference type="InterPro" id="IPR032821">
    <property type="entry name" value="PKS_assoc"/>
</dbReference>
<keyword evidence="3" id="KW-0596">Phosphopantetheine</keyword>
<dbReference type="Pfam" id="PF00550">
    <property type="entry name" value="PP-binding"/>
    <property type="match status" value="3"/>
</dbReference>
<dbReference type="InterPro" id="IPR001227">
    <property type="entry name" value="Ac_transferase_dom_sf"/>
</dbReference>
<dbReference type="SMART" id="SM00824">
    <property type="entry name" value="PKS_TE"/>
    <property type="match status" value="1"/>
</dbReference>
<dbReference type="PANTHER" id="PTHR43775:SF37">
    <property type="entry name" value="SI:DKEY-61P9.11"/>
    <property type="match status" value="1"/>
</dbReference>
<dbReference type="Gene3D" id="3.30.70.3290">
    <property type="match status" value="1"/>
</dbReference>
<dbReference type="SUPFAM" id="SSF52151">
    <property type="entry name" value="FabD/lysophospholipase-like"/>
    <property type="match status" value="1"/>
</dbReference>
<evidence type="ECO:0000259" key="9">
    <source>
        <dbReference type="PROSITE" id="PS50075"/>
    </source>
</evidence>
<evidence type="ECO:0000256" key="6">
    <source>
        <dbReference type="ARBA" id="ARBA00022679"/>
    </source>
</evidence>
<feature type="domain" description="Carrier" evidence="9">
    <location>
        <begin position="1523"/>
        <end position="1600"/>
    </location>
</feature>
<dbReference type="CDD" id="cd19535">
    <property type="entry name" value="Cyc_NRPS"/>
    <property type="match status" value="1"/>
</dbReference>
<dbReference type="InterPro" id="IPR020802">
    <property type="entry name" value="TesA-like"/>
</dbReference>
<dbReference type="PROSITE" id="PS00606">
    <property type="entry name" value="KS3_1"/>
    <property type="match status" value="1"/>
</dbReference>
<dbReference type="InterPro" id="IPR029058">
    <property type="entry name" value="AB_hydrolase_fold"/>
</dbReference>
<dbReference type="InterPro" id="IPR001242">
    <property type="entry name" value="Condensation_dom"/>
</dbReference>
<dbReference type="InterPro" id="IPR001031">
    <property type="entry name" value="Thioesterase"/>
</dbReference>
<dbReference type="SUPFAM" id="SSF53901">
    <property type="entry name" value="Thiolase-like"/>
    <property type="match status" value="1"/>
</dbReference>
<dbReference type="Gene3D" id="1.10.1200.10">
    <property type="entry name" value="ACP-like"/>
    <property type="match status" value="3"/>
</dbReference>
<proteinExistence type="predicted"/>
<evidence type="ECO:0000256" key="1">
    <source>
        <dbReference type="ARBA" id="ARBA00001957"/>
    </source>
</evidence>
<dbReference type="InterPro" id="IPR006162">
    <property type="entry name" value="Ppantetheine_attach_site"/>
</dbReference>
<feature type="region of interest" description="Disordered" evidence="8">
    <location>
        <begin position="913"/>
        <end position="955"/>
    </location>
</feature>
<dbReference type="InterPro" id="IPR009081">
    <property type="entry name" value="PP-bd_ACP"/>
</dbReference>
<dbReference type="SMART" id="SM00823">
    <property type="entry name" value="PKS_PP"/>
    <property type="match status" value="3"/>
</dbReference>
<evidence type="ECO:0000256" key="4">
    <source>
        <dbReference type="ARBA" id="ARBA00022553"/>
    </source>
</evidence>
<sequence length="2443" mass="262356">MNEDNAVAVIGMACRFPGAPDLASYWDLIAAGREGLTRFDDAELAARGVSAELRAHRNYVPVGAVIDGQDRFEPEHFGILARDAELMDPQLRLLLECSWDALGDAGYRAGAGLGAVGVFTGASRSDYLEHNLAAYRLNAERDPIGRLQAETGTLTDYFPQQIAYRLDLTGPAVAVQAACATSLVAVHLAAQALLSEECDAALAGGASLIVPQGRGYLHVPDAVFSADGRTRAFGAGGTGMVHSQGVGLVVLRRLADALADGDPIYAIVRGSAVNHDGGGKAGFTAPSAAGQARAIAEALAVADIGIDAVDLIEAHGTATALGDQIELSALAAVFADRTAPQPIALGSVKSNIGHTNSAAGIASLIKTALALDHRRIPATLHARPAHPDLERHRGLFEVIEHTRDWPERDGTRIAGVSSFGIGGANCHVVLEQAPVRSQSSDPDPRPQLLLVSAVTEAGCREQIAQADDMTAETGADYAYTVSRGAHPESGWRAAALLSGDDPKPRPLAAGRVPSQRPDIVFAFPGAGAQYSGMGAGLYRDEPVFAAQIDECSEAMRSLLDYDIREIVSGRAARHDVDRVRYGQPALFAVSLATAATLRHYGIEPDGVIGHSLGEYAAAVVAGVLSPPDAARLVAVRSSALADTAPGAMLAVTLGEEDVRAAVSRYPEIALAAVNGPDACVVAGPVDAIEALSAALGRAGIPASRLRVDAALHSPAVAAAVAPLRAAAAEVRSAPAALPLYSTRTGRPVRVVDAEHWARHLREPVRFAAALQAATAAAPTTVVQVGPGSSLAALARRNAPPTLTAALTTLADPGERADGPAPDRAALLTAVGQLWCTGAAVDVEALHRRRRRTRLPAYPFQRRSLWIDPPTETVPTEPAPRAVAPNGDGPQPSPAGRIETPAVVRAPSVAQAPAAVERSAVSPTHAPVMPDGRPVQTESIRPEAPTRNGSTQPATGLLSADPVVAQNKPETTAPLPEPAASPRFAGAEEERIAALWEELLGEPVVDAEADFFALGGTSMLATRMLDILNDGEHTDIRMRELLTHSTVAAFAALLRDRRPAAPAAASVPPEPPATDIVRPRDEANLDLTFPLTRVQHAYWVGRSGAFGLSDVSCHIYLEYDCDKLDLDRYEQAWNQAIHRHEMLRAVITEDGRNHILPEVPRFRIRRHDLTGSAAEAREGTLSDLRRRLSHRVHRPDRWPLFDVRAALLDDTTTRLFVGIDALICDAGSFLVLDRDLRLLYTDPAAVLPPLRTRFADYVAHIEARAESADRRRAIDYWQSRMDSLPGAPALPTRTRTQAQPWFARREARLAPGEWEGLRRLAAEHGVTPSAVLLTAYSDVLAAWSGDERFTLSLTLIDRPVALPGIDRAVGDFTTLLAHEVDRTEGGAFAQRVARTQRRLFDDIDHREYSALDVLAELSTRTGQRRLLPVVFTSALDAAHLVDGAPDLEWAGRIAHGVSQTPQVWLDHQAFVHAGGVQLQWDVLETVLDPADADTAFASYVAWLRRLAGDPEAWTAADSGMRGGDRDEDVAAAVTEIWTQVLGVETPAVQPHSTFVGLGGDSVLAVRMATMVRTRLGVAVPVAELVGDLSFADLVALIAQRRSGIAAAAVELARQADPAAPFPLTPLQQAYWVGQQHGYALSYDSAHNYVDFRLSGIDPTVLDEAVRRQVERQPMLRAIFLPDGTQQVLPVDDPRLAALPIIHLDLSSADAEDIDQRLAAIRADVQRTGPRLNPWPFAVTAVRLPDDELSLHIVCSLLVADGWSVQLMFTELFTYLDEPNTVLPALTAHFGDYVETIGRQRGEPEWRAQRDWWWERIDDLPPAPALPLAVPFDQVRPDTLERREFRVSGAQMAVLRDRCAEYNITPTTMFATCWAAALARMAGHRRFLLNVLYLNRLHLPRDLDHAIGPYAGTVLLDIALPARPTFLTAARTVQESVATMLDHGQVTGVEVLRELARRRRDTAPQAPVVFHSTLGLNPPGGTPDTVVVRDFYQRVRTPQVALDMQVFQWDWDDSVVVNLDAVAELFPPGVLDALFAQVCDMITALVDRPGTWTAPVDVPDAERPARIVAAPVRAVASGPPATDTERAVAGLWQGMTDVAGDLDRGTDFFALGGDSVLAIRMLNRLRAELGLTLTPREFLADPTLAAVAATARREAPEPSAPGDCLVPLRDGAGRPLFLIHPTGGDVLCYVDLARTLDTGIPIIGIQDPQLAGAPGPETIAELARVYEDVVRAHQPTGPYRIGGWSMGGIIAHEVARRLRAAGDIVEALILLDSNIADRIHHVDGRGFWTRYLGSLAAYLDLETGTPGADFDRHPDEQQRDEIRRLLADAGLVERGDPADQRVKEDIFRRHLRALGAHHTGHLDGDGLEVLLVRAELPAPHNSGVGMGVDDCSDLQDLGWAAHTDVVIDTRPVAAHHYALLRPPAVSTVAHLVSELLASLDDPEKP</sequence>
<gene>
    <name evidence="11" type="ORF">IFM12276_35090</name>
</gene>
<dbReference type="InterPro" id="IPR050091">
    <property type="entry name" value="PKS_NRPS_Biosynth_Enz"/>
</dbReference>
<dbReference type="SMART" id="SM00825">
    <property type="entry name" value="PKS_KS"/>
    <property type="match status" value="1"/>
</dbReference>
<dbReference type="InterPro" id="IPR023213">
    <property type="entry name" value="CAT-like_dom_sf"/>
</dbReference>
<organism evidence="11 12">
    <name type="scientific">Nocardia sputorum</name>
    <dbReference type="NCBI Taxonomy" id="2984338"/>
    <lineage>
        <taxon>Bacteria</taxon>
        <taxon>Bacillati</taxon>
        <taxon>Actinomycetota</taxon>
        <taxon>Actinomycetes</taxon>
        <taxon>Mycobacteriales</taxon>
        <taxon>Nocardiaceae</taxon>
        <taxon>Nocardia</taxon>
    </lineage>
</organism>
<comment type="pathway">
    <text evidence="2">Siderophore biosynthesis.</text>
</comment>
<dbReference type="InterPro" id="IPR020841">
    <property type="entry name" value="PKS_Beta-ketoAc_synthase_dom"/>
</dbReference>
<dbReference type="SUPFAM" id="SSF53474">
    <property type="entry name" value="alpha/beta-Hydrolases"/>
    <property type="match status" value="1"/>
</dbReference>
<dbReference type="InterPro" id="IPR016036">
    <property type="entry name" value="Malonyl_transacylase_ACP-bd"/>
</dbReference>
<dbReference type="Gene3D" id="3.40.50.1820">
    <property type="entry name" value="alpha/beta hydrolase"/>
    <property type="match status" value="1"/>
</dbReference>
<dbReference type="Pfam" id="PF16197">
    <property type="entry name" value="KAsynt_C_assoc"/>
    <property type="match status" value="1"/>
</dbReference>
<keyword evidence="7" id="KW-0511">Multifunctional enzyme</keyword>
<comment type="cofactor">
    <cofactor evidence="1">
        <name>pantetheine 4'-phosphate</name>
        <dbReference type="ChEBI" id="CHEBI:47942"/>
    </cofactor>
</comment>
<evidence type="ECO:0000256" key="7">
    <source>
        <dbReference type="ARBA" id="ARBA00023268"/>
    </source>
</evidence>
<dbReference type="InterPro" id="IPR014043">
    <property type="entry name" value="Acyl_transferase_dom"/>
</dbReference>
<evidence type="ECO:0000313" key="11">
    <source>
        <dbReference type="EMBL" id="BDU00481.1"/>
    </source>
</evidence>
<dbReference type="InterPro" id="IPR057737">
    <property type="entry name" value="Condensation_MtbB-like"/>
</dbReference>
<name>A0ABM8CZN3_9NOCA</name>
<dbReference type="InterPro" id="IPR016039">
    <property type="entry name" value="Thiolase-like"/>
</dbReference>
<dbReference type="Gene3D" id="3.30.559.30">
    <property type="entry name" value="Nonribosomal peptide synthetase, condensation domain"/>
    <property type="match status" value="2"/>
</dbReference>
<keyword evidence="6" id="KW-0808">Transferase</keyword>
<evidence type="ECO:0000259" key="10">
    <source>
        <dbReference type="PROSITE" id="PS52004"/>
    </source>
</evidence>
<dbReference type="Proteomes" id="UP001317870">
    <property type="component" value="Chromosome"/>
</dbReference>
<keyword evidence="4" id="KW-0597">Phosphoprotein</keyword>
<dbReference type="PROSITE" id="PS52004">
    <property type="entry name" value="KS3_2"/>
    <property type="match status" value="1"/>
</dbReference>
<keyword evidence="5" id="KW-0436">Ligase</keyword>
<feature type="domain" description="Carrier" evidence="9">
    <location>
        <begin position="982"/>
        <end position="1057"/>
    </location>
</feature>
<evidence type="ECO:0000256" key="3">
    <source>
        <dbReference type="ARBA" id="ARBA00022450"/>
    </source>
</evidence>
<accession>A0ABM8CZN3</accession>
<dbReference type="Gene3D" id="3.40.366.10">
    <property type="entry name" value="Malonyl-Coenzyme A Acyl Carrier Protein, domain 2"/>
    <property type="match status" value="1"/>
</dbReference>
<dbReference type="SUPFAM" id="SSF55048">
    <property type="entry name" value="Probable ACP-binding domain of malonyl-CoA ACP transacylase"/>
    <property type="match status" value="1"/>
</dbReference>
<dbReference type="SUPFAM" id="SSF47336">
    <property type="entry name" value="ACP-like"/>
    <property type="match status" value="3"/>
</dbReference>
<reference evidence="11 12" key="1">
    <citation type="submission" date="2022-11" db="EMBL/GenBank/DDBJ databases">
        <title>Genome Sequencing of Nocardia sp. ON39_IFM12276 and assembly.</title>
        <authorList>
            <person name="Shimojima M."/>
            <person name="Toyokawa M."/>
            <person name="Uesaka K."/>
        </authorList>
    </citation>
    <scope>NUCLEOTIDE SEQUENCE [LARGE SCALE GENOMIC DNA]</scope>
    <source>
        <strain evidence="11 12">IFM 12276</strain>
    </source>
</reference>
<dbReference type="Pfam" id="PF00698">
    <property type="entry name" value="Acyl_transf_1"/>
    <property type="match status" value="1"/>
</dbReference>
<feature type="region of interest" description="Disordered" evidence="8">
    <location>
        <begin position="867"/>
        <end position="897"/>
    </location>
</feature>
<dbReference type="InterPro" id="IPR014031">
    <property type="entry name" value="Ketoacyl_synth_C"/>
</dbReference>
<dbReference type="PROSITE" id="PS50075">
    <property type="entry name" value="CARRIER"/>
    <property type="match status" value="3"/>
</dbReference>
<dbReference type="EMBL" id="AP026978">
    <property type="protein sequence ID" value="BDU00481.1"/>
    <property type="molecule type" value="Genomic_DNA"/>
</dbReference>
<dbReference type="Pfam" id="PF02801">
    <property type="entry name" value="Ketoacyl-synt_C"/>
    <property type="match status" value="1"/>
</dbReference>
<dbReference type="Gene3D" id="3.30.559.10">
    <property type="entry name" value="Chloramphenicol acetyltransferase-like domain"/>
    <property type="match status" value="2"/>
</dbReference>
<keyword evidence="12" id="KW-1185">Reference proteome</keyword>
<evidence type="ECO:0000256" key="5">
    <source>
        <dbReference type="ARBA" id="ARBA00022598"/>
    </source>
</evidence>
<evidence type="ECO:0000256" key="8">
    <source>
        <dbReference type="SAM" id="MobiDB-lite"/>
    </source>
</evidence>
<protein>
    <submittedName>
        <fullName evidence="11">Uncharacterized protein</fullName>
    </submittedName>
</protein>
<evidence type="ECO:0000313" key="12">
    <source>
        <dbReference type="Proteomes" id="UP001317870"/>
    </source>
</evidence>
<dbReference type="InterPro" id="IPR018201">
    <property type="entry name" value="Ketoacyl_synth_AS"/>
</dbReference>
<dbReference type="SMART" id="SM00827">
    <property type="entry name" value="PKS_AT"/>
    <property type="match status" value="1"/>
</dbReference>
<dbReference type="InterPro" id="IPR014030">
    <property type="entry name" value="Ketoacyl_synth_N"/>
</dbReference>